<dbReference type="OrthoDB" id="1858881at2759"/>
<keyword evidence="3" id="KW-1185">Reference proteome</keyword>
<organism evidence="2 3">
    <name type="scientific">Senna tora</name>
    <dbReference type="NCBI Taxonomy" id="362788"/>
    <lineage>
        <taxon>Eukaryota</taxon>
        <taxon>Viridiplantae</taxon>
        <taxon>Streptophyta</taxon>
        <taxon>Embryophyta</taxon>
        <taxon>Tracheophyta</taxon>
        <taxon>Spermatophyta</taxon>
        <taxon>Magnoliopsida</taxon>
        <taxon>eudicotyledons</taxon>
        <taxon>Gunneridae</taxon>
        <taxon>Pentapetalae</taxon>
        <taxon>rosids</taxon>
        <taxon>fabids</taxon>
        <taxon>Fabales</taxon>
        <taxon>Fabaceae</taxon>
        <taxon>Caesalpinioideae</taxon>
        <taxon>Cassia clade</taxon>
        <taxon>Senna</taxon>
    </lineage>
</organism>
<dbReference type="PANTHER" id="PTHR33872">
    <property type="entry name" value="DNA POLYMERASE EPSILON CATALYTIC SUBUNIT A"/>
    <property type="match status" value="1"/>
</dbReference>
<evidence type="ECO:0000313" key="2">
    <source>
        <dbReference type="EMBL" id="KAF7829654.1"/>
    </source>
</evidence>
<evidence type="ECO:0000313" key="3">
    <source>
        <dbReference type="Proteomes" id="UP000634136"/>
    </source>
</evidence>
<dbReference type="EMBL" id="JAAIUW010000005">
    <property type="protein sequence ID" value="KAF7829654.1"/>
    <property type="molecule type" value="Genomic_DNA"/>
</dbReference>
<gene>
    <name evidence="2" type="ORF">G2W53_011987</name>
</gene>
<name>A0A834WSH2_9FABA</name>
<dbReference type="PANTHER" id="PTHR33872:SF2">
    <property type="entry name" value="DNA POLYMERASE EPSILON CATALYTIC SUBUNIT A"/>
    <property type="match status" value="1"/>
</dbReference>
<accession>A0A834WSH2</accession>
<comment type="caution">
    <text evidence="2">The sequence shown here is derived from an EMBL/GenBank/DDBJ whole genome shotgun (WGS) entry which is preliminary data.</text>
</comment>
<reference evidence="2" key="1">
    <citation type="submission" date="2020-09" db="EMBL/GenBank/DDBJ databases">
        <title>Genome-Enabled Discovery of Anthraquinone Biosynthesis in Senna tora.</title>
        <authorList>
            <person name="Kang S.-H."/>
            <person name="Pandey R.P."/>
            <person name="Lee C.-M."/>
            <person name="Sim J.-S."/>
            <person name="Jeong J.-T."/>
            <person name="Choi B.-S."/>
            <person name="Jung M."/>
            <person name="Ginzburg D."/>
            <person name="Zhao K."/>
            <person name="Won S.Y."/>
            <person name="Oh T.-J."/>
            <person name="Yu Y."/>
            <person name="Kim N.-H."/>
            <person name="Lee O.R."/>
            <person name="Lee T.-H."/>
            <person name="Bashyal P."/>
            <person name="Kim T.-S."/>
            <person name="Lee W.-H."/>
            <person name="Kawkins C."/>
            <person name="Kim C.-K."/>
            <person name="Kim J.S."/>
            <person name="Ahn B.O."/>
            <person name="Rhee S.Y."/>
            <person name="Sohng J.K."/>
        </authorList>
    </citation>
    <scope>NUCLEOTIDE SEQUENCE</scope>
    <source>
        <tissue evidence="2">Leaf</tissue>
    </source>
</reference>
<feature type="region of interest" description="Disordered" evidence="1">
    <location>
        <begin position="1"/>
        <end position="21"/>
    </location>
</feature>
<evidence type="ECO:0000256" key="1">
    <source>
        <dbReference type="SAM" id="MobiDB-lite"/>
    </source>
</evidence>
<sequence length="151" mass="17160">MGSLMAGWQSPTIDPKSATLKRNRSLTKEEIDAYWRSKKEIEEEHLRAISNLAETINKVRLSSKYEVVENKLQKSSSMPLTRIKELAFDGDRDADTSLEQLIKKNGWWTKSNWAFLNEPPVIEVASNKYTSQFHVANLAAPKFNPNHGISA</sequence>
<protein>
    <submittedName>
        <fullName evidence="2">Uncharacterized protein</fullName>
    </submittedName>
</protein>
<proteinExistence type="predicted"/>
<dbReference type="AlphaFoldDB" id="A0A834WSH2"/>
<dbReference type="Proteomes" id="UP000634136">
    <property type="component" value="Unassembled WGS sequence"/>
</dbReference>